<dbReference type="InterPro" id="IPR006175">
    <property type="entry name" value="YjgF/YER057c/UK114"/>
</dbReference>
<dbReference type="Gene3D" id="1.10.405.10">
    <property type="entry name" value="Guanine Nucleotide Dissociation Inhibitor, domain 1"/>
    <property type="match status" value="1"/>
</dbReference>
<accession>W2RQX4</accession>
<dbReference type="OrthoDB" id="5046242at2759"/>
<feature type="domain" description="Amine oxidase" evidence="7">
    <location>
        <begin position="164"/>
        <end position="605"/>
    </location>
</feature>
<dbReference type="PRINTS" id="PR00757">
    <property type="entry name" value="AMINEOXDASEF"/>
</dbReference>
<name>W2RQX4_CYPE1</name>
<dbReference type="RefSeq" id="XP_008719446.1">
    <property type="nucleotide sequence ID" value="XM_008721224.1"/>
</dbReference>
<dbReference type="InterPro" id="IPR001613">
    <property type="entry name" value="Flavin_amine_oxidase"/>
</dbReference>
<organism evidence="8 9">
    <name type="scientific">Cyphellophora europaea (strain CBS 101466)</name>
    <name type="common">Phialophora europaea</name>
    <dbReference type="NCBI Taxonomy" id="1220924"/>
    <lineage>
        <taxon>Eukaryota</taxon>
        <taxon>Fungi</taxon>
        <taxon>Dikarya</taxon>
        <taxon>Ascomycota</taxon>
        <taxon>Pezizomycotina</taxon>
        <taxon>Eurotiomycetes</taxon>
        <taxon>Chaetothyriomycetidae</taxon>
        <taxon>Chaetothyriales</taxon>
        <taxon>Cyphellophoraceae</taxon>
        <taxon>Cyphellophora</taxon>
    </lineage>
</organism>
<evidence type="ECO:0000259" key="7">
    <source>
        <dbReference type="Pfam" id="PF01593"/>
    </source>
</evidence>
<dbReference type="Gene3D" id="3.50.50.60">
    <property type="entry name" value="FAD/NAD(P)-binding domain"/>
    <property type="match status" value="1"/>
</dbReference>
<gene>
    <name evidence="8" type="ORF">HMPREF1541_06898</name>
</gene>
<dbReference type="EC" id="1.4.3.-" evidence="6"/>
<dbReference type="eggNOG" id="KOG0029">
    <property type="taxonomic scope" value="Eukaryota"/>
</dbReference>
<keyword evidence="6" id="KW-0274">FAD</keyword>
<evidence type="ECO:0000256" key="2">
    <source>
        <dbReference type="ARBA" id="ARBA00005995"/>
    </source>
</evidence>
<feature type="binding site" evidence="5">
    <location>
        <position position="387"/>
    </location>
    <ligand>
        <name>FAD</name>
        <dbReference type="ChEBI" id="CHEBI:57692"/>
    </ligand>
</feature>
<feature type="binding site" evidence="5">
    <location>
        <begin position="184"/>
        <end position="185"/>
    </location>
    <ligand>
        <name>FAD</name>
        <dbReference type="ChEBI" id="CHEBI:57692"/>
    </ligand>
</feature>
<dbReference type="InterPro" id="IPR035959">
    <property type="entry name" value="RutC-like_sf"/>
</dbReference>
<comment type="cofactor">
    <cofactor evidence="1 6">
        <name>FAD</name>
        <dbReference type="ChEBI" id="CHEBI:57692"/>
    </cofactor>
</comment>
<evidence type="ECO:0000313" key="9">
    <source>
        <dbReference type="Proteomes" id="UP000030752"/>
    </source>
</evidence>
<sequence length="616" mass="65853">MTPKIQSLDIGNSAAAYYAAATTTTTSSASNGTQTIHISGQPGSTASGLVPADYASQIHLALLNLHKIILAAHASITDIAKLTLYIVDYDPSQRLHSRPLQKFLNGHRPAVTLVPVPRLAVDGWLFEIDAVLARDTISLPPPAAPSSTFAAAESVDVVIIGAGLAGLTAARDVLSAGLSCVVLEARDRVGGRTYSHALPGGGVVDLGAAWINDSNQSRMIALARALGLELIEQNTAGDVVLQHWDGSIKPFAYGELPPFPEDIKTHLAAIRDMCEADCQQISAASPQSSHASLDSLTFTAYLRTRHASDEAIATARVWTRAMLGREPEDISALFFLNYCKCGGGLMQMRSDRAGGGQHLRVRQGTQAFATGLAASLPPGVLRLNAPVEAVTQYTAQDVSVRALGRTIRARKVVSAVPLPVLKHVRFSPPLPVAKRLLVESYSYGYYQKVMGVFKAPFWVEKGFCGLAQSFVGPAGVIRDTSVPVEGKWVLTFFIAGEAGKAWSLLPKKEGEKKLLEQAAALWCGGDMEEVRRSFIEFVGFEWLDEKWNGYGCPSPSFAPGVLETVGHALAEQVGDVHFVGTETSDVWKGYMEGAVRSGERGAAEVVEGLKRVVAKL</sequence>
<dbReference type="SUPFAM" id="SSF51905">
    <property type="entry name" value="FAD/NAD(P)-binding domain"/>
    <property type="match status" value="1"/>
</dbReference>
<dbReference type="VEuPathDB" id="FungiDB:HMPREF1541_06898"/>
<dbReference type="FunCoup" id="W2RQX4">
    <property type="interactions" value="378"/>
</dbReference>
<dbReference type="HOGENOM" id="CLU_004498_0_3_1"/>
<dbReference type="SUPFAM" id="SSF55298">
    <property type="entry name" value="YjgF-like"/>
    <property type="match status" value="1"/>
</dbReference>
<keyword evidence="6" id="KW-0285">Flavoprotein</keyword>
<evidence type="ECO:0000256" key="4">
    <source>
        <dbReference type="ARBA" id="ARBA00048448"/>
    </source>
</evidence>
<comment type="similarity">
    <text evidence="2 6">Belongs to the flavin monoamine oxidase family.</text>
</comment>
<dbReference type="Gene3D" id="3.30.1330.40">
    <property type="entry name" value="RutC-like"/>
    <property type="match status" value="1"/>
</dbReference>
<dbReference type="Proteomes" id="UP000030752">
    <property type="component" value="Unassembled WGS sequence"/>
</dbReference>
<dbReference type="GeneID" id="19974237"/>
<proteinExistence type="inferred from homology"/>
<dbReference type="Pfam" id="PF01593">
    <property type="entry name" value="Amino_oxidase"/>
    <property type="match status" value="1"/>
</dbReference>
<dbReference type="Gene3D" id="3.90.660.10">
    <property type="match status" value="1"/>
</dbReference>
<dbReference type="SUPFAM" id="SSF54373">
    <property type="entry name" value="FAD-linked reductases, C-terminal domain"/>
    <property type="match status" value="1"/>
</dbReference>
<dbReference type="PANTHER" id="PTHR43563">
    <property type="entry name" value="AMINE OXIDASE"/>
    <property type="match status" value="1"/>
</dbReference>
<evidence type="ECO:0000256" key="3">
    <source>
        <dbReference type="ARBA" id="ARBA00023002"/>
    </source>
</evidence>
<comment type="catalytic activity">
    <reaction evidence="4">
        <text>a secondary aliphatic amine + O2 + H2O = a primary amine + an aldehyde + H2O2</text>
        <dbReference type="Rhea" id="RHEA:26414"/>
        <dbReference type="ChEBI" id="CHEBI:15377"/>
        <dbReference type="ChEBI" id="CHEBI:15379"/>
        <dbReference type="ChEBI" id="CHEBI:16240"/>
        <dbReference type="ChEBI" id="CHEBI:17478"/>
        <dbReference type="ChEBI" id="CHEBI:58855"/>
        <dbReference type="ChEBI" id="CHEBI:65296"/>
        <dbReference type="EC" id="1.4.3.4"/>
    </reaction>
</comment>
<dbReference type="Pfam" id="PF01042">
    <property type="entry name" value="Ribonuc_L-PSP"/>
    <property type="match status" value="1"/>
</dbReference>
<dbReference type="PANTHER" id="PTHR43563:SF14">
    <property type="entry name" value="AMINE OXIDASE"/>
    <property type="match status" value="1"/>
</dbReference>
<dbReference type="InterPro" id="IPR002937">
    <property type="entry name" value="Amino_oxidase"/>
</dbReference>
<reference evidence="8 9" key="1">
    <citation type="submission" date="2013-03" db="EMBL/GenBank/DDBJ databases">
        <title>The Genome Sequence of Phialophora europaea CBS 101466.</title>
        <authorList>
            <consortium name="The Broad Institute Genomics Platform"/>
            <person name="Cuomo C."/>
            <person name="de Hoog S."/>
            <person name="Gorbushina A."/>
            <person name="Walker B."/>
            <person name="Young S.K."/>
            <person name="Zeng Q."/>
            <person name="Gargeya S."/>
            <person name="Fitzgerald M."/>
            <person name="Haas B."/>
            <person name="Abouelleil A."/>
            <person name="Allen A.W."/>
            <person name="Alvarado L."/>
            <person name="Arachchi H.M."/>
            <person name="Berlin A.M."/>
            <person name="Chapman S.B."/>
            <person name="Gainer-Dewar J."/>
            <person name="Goldberg J."/>
            <person name="Griggs A."/>
            <person name="Gujja S."/>
            <person name="Hansen M."/>
            <person name="Howarth C."/>
            <person name="Imamovic A."/>
            <person name="Ireland A."/>
            <person name="Larimer J."/>
            <person name="McCowan C."/>
            <person name="Murphy C."/>
            <person name="Pearson M."/>
            <person name="Poon T.W."/>
            <person name="Priest M."/>
            <person name="Roberts A."/>
            <person name="Saif S."/>
            <person name="Shea T."/>
            <person name="Sisk P."/>
            <person name="Sykes S."/>
            <person name="Wortman J."/>
            <person name="Nusbaum C."/>
            <person name="Birren B."/>
        </authorList>
    </citation>
    <scope>NUCLEOTIDE SEQUENCE [LARGE SCALE GENOMIC DNA]</scope>
    <source>
        <strain evidence="8 9">CBS 101466</strain>
    </source>
</reference>
<evidence type="ECO:0000256" key="1">
    <source>
        <dbReference type="ARBA" id="ARBA00001974"/>
    </source>
</evidence>
<evidence type="ECO:0000256" key="5">
    <source>
        <dbReference type="PIRSR" id="PIRSR601613-1"/>
    </source>
</evidence>
<dbReference type="InterPro" id="IPR050703">
    <property type="entry name" value="Flavin_MAO"/>
</dbReference>
<dbReference type="InParanoid" id="W2RQX4"/>
<feature type="binding site" evidence="5">
    <location>
        <position position="493"/>
    </location>
    <ligand>
        <name>substrate</name>
    </ligand>
</feature>
<dbReference type="AlphaFoldDB" id="W2RQX4"/>
<feature type="binding site" evidence="5">
    <location>
        <position position="582"/>
    </location>
    <ligand>
        <name>FAD</name>
        <dbReference type="ChEBI" id="CHEBI:57692"/>
    </ligand>
</feature>
<evidence type="ECO:0000256" key="6">
    <source>
        <dbReference type="RuleBase" id="RU362067"/>
    </source>
</evidence>
<protein>
    <recommendedName>
        <fullName evidence="6">Amine oxidase</fullName>
        <ecNumber evidence="6">1.4.3.-</ecNumber>
    </recommendedName>
</protein>
<dbReference type="GO" id="GO:0097621">
    <property type="term" value="F:monoamine oxidase activity"/>
    <property type="evidence" value="ECO:0007669"/>
    <property type="project" value="UniProtKB-EC"/>
</dbReference>
<evidence type="ECO:0000313" key="8">
    <source>
        <dbReference type="EMBL" id="ETN38857.1"/>
    </source>
</evidence>
<dbReference type="EMBL" id="KB822722">
    <property type="protein sequence ID" value="ETN38857.1"/>
    <property type="molecule type" value="Genomic_DNA"/>
</dbReference>
<keyword evidence="9" id="KW-1185">Reference proteome</keyword>
<dbReference type="InterPro" id="IPR036188">
    <property type="entry name" value="FAD/NAD-bd_sf"/>
</dbReference>
<keyword evidence="3 6" id="KW-0560">Oxidoreductase</keyword>
<dbReference type="STRING" id="1220924.W2RQX4"/>